<organism evidence="5 6">
    <name type="scientific">Mesorhizobium zhangyense</name>
    <dbReference type="NCBI Taxonomy" id="1776730"/>
    <lineage>
        <taxon>Bacteria</taxon>
        <taxon>Pseudomonadati</taxon>
        <taxon>Pseudomonadota</taxon>
        <taxon>Alphaproteobacteria</taxon>
        <taxon>Hyphomicrobiales</taxon>
        <taxon>Phyllobacteriaceae</taxon>
        <taxon>Mesorhizobium</taxon>
    </lineage>
</organism>
<dbReference type="GO" id="GO:1901135">
    <property type="term" value="P:carbohydrate derivative metabolic process"/>
    <property type="evidence" value="ECO:0007669"/>
    <property type="project" value="InterPro"/>
</dbReference>
<keyword evidence="2" id="KW-0238">DNA-binding</keyword>
<evidence type="ECO:0000313" key="5">
    <source>
        <dbReference type="EMBL" id="NGN40235.1"/>
    </source>
</evidence>
<dbReference type="GO" id="GO:0003700">
    <property type="term" value="F:DNA-binding transcription factor activity"/>
    <property type="evidence" value="ECO:0007669"/>
    <property type="project" value="InterPro"/>
</dbReference>
<accession>A0A7C9R533</accession>
<dbReference type="Gene3D" id="3.40.50.10490">
    <property type="entry name" value="Glucose-6-phosphate isomerase like protein, domain 1"/>
    <property type="match status" value="1"/>
</dbReference>
<proteinExistence type="predicted"/>
<dbReference type="InterPro" id="IPR035472">
    <property type="entry name" value="RpiR-like_SIS"/>
</dbReference>
<dbReference type="Pfam" id="PF01418">
    <property type="entry name" value="HTH_6"/>
    <property type="match status" value="1"/>
</dbReference>
<evidence type="ECO:0000256" key="1">
    <source>
        <dbReference type="ARBA" id="ARBA00023015"/>
    </source>
</evidence>
<dbReference type="SUPFAM" id="SSF46689">
    <property type="entry name" value="Homeodomain-like"/>
    <property type="match status" value="1"/>
</dbReference>
<dbReference type="InterPro" id="IPR047640">
    <property type="entry name" value="RpiR-like"/>
</dbReference>
<dbReference type="InterPro" id="IPR009057">
    <property type="entry name" value="Homeodomain-like_sf"/>
</dbReference>
<dbReference type="CDD" id="cd05013">
    <property type="entry name" value="SIS_RpiR"/>
    <property type="match status" value="1"/>
</dbReference>
<dbReference type="PANTHER" id="PTHR30514">
    <property type="entry name" value="GLUCOKINASE"/>
    <property type="match status" value="1"/>
</dbReference>
<dbReference type="Proteomes" id="UP000481252">
    <property type="component" value="Unassembled WGS sequence"/>
</dbReference>
<keyword evidence="6" id="KW-1185">Reference proteome</keyword>
<dbReference type="Pfam" id="PF01380">
    <property type="entry name" value="SIS"/>
    <property type="match status" value="1"/>
</dbReference>
<evidence type="ECO:0000313" key="6">
    <source>
        <dbReference type="Proteomes" id="UP000481252"/>
    </source>
</evidence>
<dbReference type="AlphaFoldDB" id="A0A7C9R533"/>
<keyword evidence="1" id="KW-0805">Transcription regulation</keyword>
<dbReference type="InterPro" id="IPR000281">
    <property type="entry name" value="HTH_RpiR"/>
</dbReference>
<dbReference type="InterPro" id="IPR046348">
    <property type="entry name" value="SIS_dom_sf"/>
</dbReference>
<dbReference type="InterPro" id="IPR001347">
    <property type="entry name" value="SIS_dom"/>
</dbReference>
<gene>
    <name evidence="5" type="ORF">G6N74_04090</name>
</gene>
<dbReference type="PROSITE" id="PS51071">
    <property type="entry name" value="HTH_RPIR"/>
    <property type="match status" value="1"/>
</dbReference>
<dbReference type="EMBL" id="JAAKZG010000002">
    <property type="protein sequence ID" value="NGN40235.1"/>
    <property type="molecule type" value="Genomic_DNA"/>
</dbReference>
<comment type="caution">
    <text evidence="5">The sequence shown here is derived from an EMBL/GenBank/DDBJ whole genome shotgun (WGS) entry which is preliminary data.</text>
</comment>
<keyword evidence="3" id="KW-0804">Transcription</keyword>
<name>A0A7C9R533_9HYPH</name>
<evidence type="ECO:0000259" key="4">
    <source>
        <dbReference type="PROSITE" id="PS51071"/>
    </source>
</evidence>
<protein>
    <submittedName>
        <fullName evidence="5">MurR/RpiR family transcriptional regulator</fullName>
    </submittedName>
</protein>
<dbReference type="RefSeq" id="WP_165114705.1">
    <property type="nucleotide sequence ID" value="NZ_JAAKZG010000002.1"/>
</dbReference>
<dbReference type="SUPFAM" id="SSF53697">
    <property type="entry name" value="SIS domain"/>
    <property type="match status" value="1"/>
</dbReference>
<dbReference type="GO" id="GO:0097367">
    <property type="term" value="F:carbohydrate derivative binding"/>
    <property type="evidence" value="ECO:0007669"/>
    <property type="project" value="InterPro"/>
</dbReference>
<reference evidence="5 6" key="1">
    <citation type="submission" date="2020-02" db="EMBL/GenBank/DDBJ databases">
        <title>Genome sequence of the type strain CGMCC 1.15528 of Mesorhizobium zhangyense.</title>
        <authorList>
            <person name="Gao J."/>
            <person name="Sun J."/>
        </authorList>
    </citation>
    <scope>NUCLEOTIDE SEQUENCE [LARGE SCALE GENOMIC DNA]</scope>
    <source>
        <strain evidence="5 6">CGMCC 1.15528</strain>
    </source>
</reference>
<evidence type="ECO:0000256" key="3">
    <source>
        <dbReference type="ARBA" id="ARBA00023163"/>
    </source>
</evidence>
<sequence length="293" mass="32736">MTVRTTIMQAAPTLTASERKLANAILADYPFAGLQTIQELAERTGVSAPSITRFVSKVGYGGYQEFQRQLIGELKESRRSPLDLKTVESPARAGDFLGDYANRVGHLMQEMSASVSSEQFDAICGLVADPSRNIFLLGGRISDSIAAFLSMHLRQIRERVHHLPASSEQWPEYILRMRKQDVVILFDFRRYQPDLARLAEIIREKRKPSIVLITDKWMSPIARDSTHVVGLPIGVGTAWDTVVSAVAFVEALIVKVSEADWTATRERIEAWDAVRLVPPAPGQEQRNGEFDET</sequence>
<dbReference type="InterPro" id="IPR036388">
    <property type="entry name" value="WH-like_DNA-bd_sf"/>
</dbReference>
<feature type="domain" description="HTH rpiR-type" evidence="4">
    <location>
        <begin position="1"/>
        <end position="77"/>
    </location>
</feature>
<evidence type="ECO:0000256" key="2">
    <source>
        <dbReference type="ARBA" id="ARBA00023125"/>
    </source>
</evidence>
<dbReference type="GO" id="GO:0003677">
    <property type="term" value="F:DNA binding"/>
    <property type="evidence" value="ECO:0007669"/>
    <property type="project" value="UniProtKB-KW"/>
</dbReference>
<dbReference type="PANTHER" id="PTHR30514:SF18">
    <property type="entry name" value="RPIR-FAMILY TRANSCRIPTIONAL REGULATOR"/>
    <property type="match status" value="1"/>
</dbReference>
<dbReference type="Gene3D" id="1.10.10.10">
    <property type="entry name" value="Winged helix-like DNA-binding domain superfamily/Winged helix DNA-binding domain"/>
    <property type="match status" value="1"/>
</dbReference>